<dbReference type="PROSITE" id="PS51257">
    <property type="entry name" value="PROKAR_LIPOPROTEIN"/>
    <property type="match status" value="1"/>
</dbReference>
<dbReference type="InterPro" id="IPR051487">
    <property type="entry name" value="Ser/Thr_Proteases_Immune/Dev"/>
</dbReference>
<dbReference type="GO" id="GO:0006508">
    <property type="term" value="P:proteolysis"/>
    <property type="evidence" value="ECO:0007669"/>
    <property type="project" value="UniProtKB-KW"/>
</dbReference>
<dbReference type="InterPro" id="IPR033116">
    <property type="entry name" value="TRYPSIN_SER"/>
</dbReference>
<feature type="signal peptide" evidence="3">
    <location>
        <begin position="1"/>
        <end position="20"/>
    </location>
</feature>
<dbReference type="PROSITE" id="PS00135">
    <property type="entry name" value="TRYPSIN_SER"/>
    <property type="match status" value="1"/>
</dbReference>
<dbReference type="PROSITE" id="PS50240">
    <property type="entry name" value="TRYPSIN_DOM"/>
    <property type="match status" value="1"/>
</dbReference>
<dbReference type="Gene3D" id="2.40.10.10">
    <property type="entry name" value="Trypsin-like serine proteases"/>
    <property type="match status" value="1"/>
</dbReference>
<keyword evidence="5" id="KW-0378">Hydrolase</keyword>
<dbReference type="SUPFAM" id="SSF50494">
    <property type="entry name" value="Trypsin-like serine proteases"/>
    <property type="match status" value="1"/>
</dbReference>
<dbReference type="FunFam" id="2.40.10.10:FF:000068">
    <property type="entry name" value="transmembrane protease serine 2"/>
    <property type="match status" value="1"/>
</dbReference>
<reference evidence="5" key="1">
    <citation type="submission" date="2018-09" db="EMBL/GenBank/DDBJ databases">
        <title>Identification of saliva proteins of spider mite Tetranychus evansi by transcriptome and LC-MS/MS approach.</title>
        <authorList>
            <person name="Huang H.-J."/>
            <person name="Cui J.-R."/>
            <person name="Hong X.-Y."/>
        </authorList>
    </citation>
    <scope>NUCLEOTIDE SEQUENCE</scope>
</reference>
<evidence type="ECO:0000313" key="5">
    <source>
        <dbReference type="EMBL" id="AYV89180.1"/>
    </source>
</evidence>
<evidence type="ECO:0000256" key="1">
    <source>
        <dbReference type="ARBA" id="ARBA00023157"/>
    </source>
</evidence>
<accession>A0A3G5APA6</accession>
<comment type="similarity">
    <text evidence="2">Belongs to the peptidase S1 family. CLIP subfamily.</text>
</comment>
<keyword evidence="5" id="KW-0645">Protease</keyword>
<protein>
    <submittedName>
        <fullName evidence="5">Serine protease 48-like isoform X2</fullName>
    </submittedName>
</protein>
<dbReference type="Pfam" id="PF00089">
    <property type="entry name" value="Trypsin"/>
    <property type="match status" value="1"/>
</dbReference>
<keyword evidence="3" id="KW-0732">Signal</keyword>
<dbReference type="PRINTS" id="PR00722">
    <property type="entry name" value="CHYMOTRYPSIN"/>
</dbReference>
<name>A0A3G5APA6_9ACAR</name>
<dbReference type="InterPro" id="IPR009003">
    <property type="entry name" value="Peptidase_S1_PA"/>
</dbReference>
<sequence>MRFFILTAVLLVAAINVTLACECGMEGSSGRIYKGNKVRANKYPWLAHIRSYVSRSSRGFALCGGSLIDETHIATAAHCVVDENQQAFRPENIDIFLGRVNAFTDRSRPYAVSKIWFDPRYDPSDLSNDFAILTLSTPVKFSQTIAPICLPKVENGLSKLVVSGWGTTAAGASSSDQLLEVDVDFMPRSECNEVKKTYLMKENGIPNSMRNRVKVPGVADSHMCAINKSTKGDACRGDSGGPLMNRGSNGLWYLMGVVSGSWTDCGEDEDTSGLYTRTLYYQDVIKSIAPRACWKN</sequence>
<keyword evidence="1" id="KW-1015">Disulfide bond</keyword>
<organism evidence="5">
    <name type="scientific">Tetranychus evansi</name>
    <name type="common">red spider mite</name>
    <dbReference type="NCBI Taxonomy" id="178897"/>
    <lineage>
        <taxon>Eukaryota</taxon>
        <taxon>Metazoa</taxon>
        <taxon>Ecdysozoa</taxon>
        <taxon>Arthropoda</taxon>
        <taxon>Chelicerata</taxon>
        <taxon>Arachnida</taxon>
        <taxon>Acari</taxon>
        <taxon>Acariformes</taxon>
        <taxon>Trombidiformes</taxon>
        <taxon>Prostigmata</taxon>
        <taxon>Eleutherengona</taxon>
        <taxon>Raphignathae</taxon>
        <taxon>Tetranychoidea</taxon>
        <taxon>Tetranychidae</taxon>
        <taxon>Tetranychus</taxon>
    </lineage>
</organism>
<dbReference type="SMART" id="SM00020">
    <property type="entry name" value="Tryp_SPc"/>
    <property type="match status" value="1"/>
</dbReference>
<feature type="chain" id="PRO_5018222321" evidence="3">
    <location>
        <begin position="21"/>
        <end position="296"/>
    </location>
</feature>
<dbReference type="GO" id="GO:0004252">
    <property type="term" value="F:serine-type endopeptidase activity"/>
    <property type="evidence" value="ECO:0007669"/>
    <property type="project" value="InterPro"/>
</dbReference>
<dbReference type="InterPro" id="IPR001254">
    <property type="entry name" value="Trypsin_dom"/>
</dbReference>
<dbReference type="InterPro" id="IPR001314">
    <property type="entry name" value="Peptidase_S1A"/>
</dbReference>
<feature type="domain" description="Peptidase S1" evidence="4">
    <location>
        <begin position="32"/>
        <end position="290"/>
    </location>
</feature>
<dbReference type="EMBL" id="MH979725">
    <property type="protein sequence ID" value="AYV89180.1"/>
    <property type="molecule type" value="mRNA"/>
</dbReference>
<dbReference type="PANTHER" id="PTHR24256">
    <property type="entry name" value="TRYPTASE-RELATED"/>
    <property type="match status" value="1"/>
</dbReference>
<evidence type="ECO:0000259" key="4">
    <source>
        <dbReference type="PROSITE" id="PS50240"/>
    </source>
</evidence>
<evidence type="ECO:0000256" key="3">
    <source>
        <dbReference type="SAM" id="SignalP"/>
    </source>
</evidence>
<evidence type="ECO:0000256" key="2">
    <source>
        <dbReference type="ARBA" id="ARBA00024195"/>
    </source>
</evidence>
<dbReference type="InterPro" id="IPR043504">
    <property type="entry name" value="Peptidase_S1_PA_chymotrypsin"/>
</dbReference>
<dbReference type="CDD" id="cd00190">
    <property type="entry name" value="Tryp_SPc"/>
    <property type="match status" value="1"/>
</dbReference>
<dbReference type="AlphaFoldDB" id="A0A3G5APA6"/>
<proteinExistence type="evidence at transcript level"/>